<dbReference type="RefSeq" id="WP_316469566.1">
    <property type="nucleotide sequence ID" value="NZ_JAVKQK010000003.1"/>
</dbReference>
<organism evidence="1 2">
    <name type="scientific">Helicobacter pylori</name>
    <name type="common">Campylobacter pylori</name>
    <dbReference type="NCBI Taxonomy" id="210"/>
    <lineage>
        <taxon>Bacteria</taxon>
        <taxon>Pseudomonadati</taxon>
        <taxon>Campylobacterota</taxon>
        <taxon>Epsilonproteobacteria</taxon>
        <taxon>Campylobacterales</taxon>
        <taxon>Helicobacteraceae</taxon>
        <taxon>Helicobacter</taxon>
    </lineage>
</organism>
<reference evidence="1" key="1">
    <citation type="submission" date="2023-08" db="EMBL/GenBank/DDBJ databases">
        <title>First insite into the whole-genome sequence variations in clarithromycin resistant Helicobacter pylori clinical isolates in Russia.</title>
        <authorList>
            <person name="Starkova D.A."/>
            <person name="Svarval A.V."/>
            <person name="Polev D.E."/>
            <person name="Saitova A.T."/>
            <person name="Gladyshev N.S."/>
            <person name="Egorova S.A."/>
        </authorList>
    </citation>
    <scope>NUCLEOTIDE SEQUENCE</scope>
    <source>
        <strain evidence="1">HP96</strain>
    </source>
</reference>
<dbReference type="EMBL" id="JAVKQK010000003">
    <property type="protein sequence ID" value="MDU9789532.1"/>
    <property type="molecule type" value="Genomic_DNA"/>
</dbReference>
<accession>A0AAW8XBL5</accession>
<evidence type="ECO:0000313" key="1">
    <source>
        <dbReference type="EMBL" id="MDU9789532.1"/>
    </source>
</evidence>
<protein>
    <submittedName>
        <fullName evidence="1">Uncharacterized protein</fullName>
    </submittedName>
</protein>
<proteinExistence type="predicted"/>
<dbReference type="AlphaFoldDB" id="A0AAW8XBL5"/>
<gene>
    <name evidence="1" type="ORF">RGC53_01575</name>
</gene>
<name>A0AAW8XBL5_HELPX</name>
<evidence type="ECO:0000313" key="2">
    <source>
        <dbReference type="Proteomes" id="UP001262343"/>
    </source>
</evidence>
<sequence>MRSQNTQDIELACTLKTHKTFFDAQSGLIFHLNTAPFFNLLSFGLKSDQ</sequence>
<comment type="caution">
    <text evidence="1">The sequence shown here is derived from an EMBL/GenBank/DDBJ whole genome shotgun (WGS) entry which is preliminary data.</text>
</comment>
<dbReference type="Proteomes" id="UP001262343">
    <property type="component" value="Unassembled WGS sequence"/>
</dbReference>